<organism evidence="1 2">
    <name type="scientific">Deinococcus grandis</name>
    <dbReference type="NCBI Taxonomy" id="57498"/>
    <lineage>
        <taxon>Bacteria</taxon>
        <taxon>Thermotogati</taxon>
        <taxon>Deinococcota</taxon>
        <taxon>Deinococci</taxon>
        <taxon>Deinococcales</taxon>
        <taxon>Deinococcaceae</taxon>
        <taxon>Deinococcus</taxon>
    </lineage>
</organism>
<dbReference type="Proteomes" id="UP000056209">
    <property type="component" value="Unassembled WGS sequence"/>
</dbReference>
<accession>A0A100HQS8</accession>
<dbReference type="AlphaFoldDB" id="A0A100HQS8"/>
<dbReference type="EMBL" id="BCMS01000006">
    <property type="protein sequence ID" value="GAQ23974.1"/>
    <property type="molecule type" value="Genomic_DNA"/>
</dbReference>
<name>A0A100HQS8_9DEIO</name>
<comment type="caution">
    <text evidence="1">The sequence shown here is derived from an EMBL/GenBank/DDBJ whole genome shotgun (WGS) entry which is preliminary data.</text>
</comment>
<reference evidence="2" key="1">
    <citation type="submission" date="2015-11" db="EMBL/GenBank/DDBJ databases">
        <title>Draft Genome Sequence of the Radioresistant Bacterium Deinococcus grandis, Isolated from Freshwater Fish in Japan.</title>
        <authorList>
            <person name="Satoh K."/>
            <person name="Onodera T."/>
            <person name="Omoso K."/>
            <person name="Takeda-Yano K."/>
            <person name="Katayama T."/>
            <person name="Oono Y."/>
            <person name="Narumi I."/>
        </authorList>
    </citation>
    <scope>NUCLEOTIDE SEQUENCE [LARGE SCALE GENOMIC DNA]</scope>
    <source>
        <strain evidence="2">ATCC 43672</strain>
    </source>
</reference>
<gene>
    <name evidence="1" type="ORF">DEIGR_400107</name>
</gene>
<protein>
    <submittedName>
        <fullName evidence="1">Uncharacterized protein</fullName>
    </submittedName>
</protein>
<keyword evidence="2" id="KW-1185">Reference proteome</keyword>
<evidence type="ECO:0000313" key="1">
    <source>
        <dbReference type="EMBL" id="GAQ23974.1"/>
    </source>
</evidence>
<sequence length="440" mass="47170">MTLDTPQEIDKALRSRALDMLDTIDRPNGHILRARVALFFQRRAAMVESLHELEDHTDIQSRGLSILLCAQLGLHEDALSLPFADTEVDAAELNDQDGAYWAHLGRTAALVAQDQPLLALEELGMARVYAIRIGIQEHIEYVMGERQRIAGNAGFGCAEQSARVLRQMRPGTGIHRWHEQTYLTDRLAEGSYAVVAHRDFGGRPAHALARALLGNGASTDSGEHPLHRAAEMFRAVRDGRAPGVPMSGTGMVNTYTRIAAGLHLAGHARTSRQAVAVLGEQVPRRADQRVLWAVAHLQAFVYGAEVDSPLVLPSEISSALDRLKETAGVLDYLSASAPEALLLMAVAPNAHPAVVLTTAGLSLDGDPSVLGEIRGRVASAAAVQSGINRMVIAAADAQRRGLERQWAQAHATLQFMLPDAGNVSQSVHCGDVAGGATVKA</sequence>
<dbReference type="RefSeq" id="WP_058980185.1">
    <property type="nucleotide sequence ID" value="NZ_BCMS01000006.1"/>
</dbReference>
<evidence type="ECO:0000313" key="2">
    <source>
        <dbReference type="Proteomes" id="UP000056209"/>
    </source>
</evidence>
<proteinExistence type="predicted"/>